<sequence>MLIYEDWNELYKCAKAIHQIETQMENTPKIVYKGEWSTKVQHILEQLRKSPPADHKKITTYSNVDEIIIIDRWLDPVTPLIQQQTFAGVADELYRIDIQSKIKFDTKIFYEGSDIPKEVKDKPQFDFYLNDEIYPTLRDSLMKDIGLKIRSHVKECKTEEDNFKSLGTIAEFGEFVNNSAKKLLLKKKVLGIYTRMTELFFSELSEPFRVSIRKCEEEIISGKYGDKPIPFIENAIIDATPLMPIVRLIALQSQICNGLKTPTWQYYRRLIVQV</sequence>
<evidence type="ECO:0000313" key="2">
    <source>
        <dbReference type="WBParaSite" id="JU765_v2.g3273.t1"/>
    </source>
</evidence>
<protein>
    <submittedName>
        <fullName evidence="2">Uncharacterized protein</fullName>
    </submittedName>
</protein>
<proteinExistence type="predicted"/>
<name>A0AC34R4B2_9BILA</name>
<evidence type="ECO:0000313" key="1">
    <source>
        <dbReference type="Proteomes" id="UP000887576"/>
    </source>
</evidence>
<dbReference type="WBParaSite" id="JU765_v2.g3273.t1">
    <property type="protein sequence ID" value="JU765_v2.g3273.t1"/>
    <property type="gene ID" value="JU765_v2.g3273"/>
</dbReference>
<reference evidence="2" key="1">
    <citation type="submission" date="2022-11" db="UniProtKB">
        <authorList>
            <consortium name="WormBaseParasite"/>
        </authorList>
    </citation>
    <scope>IDENTIFICATION</scope>
</reference>
<dbReference type="Proteomes" id="UP000887576">
    <property type="component" value="Unplaced"/>
</dbReference>
<accession>A0AC34R4B2</accession>
<organism evidence="1 2">
    <name type="scientific">Panagrolaimus sp. JU765</name>
    <dbReference type="NCBI Taxonomy" id="591449"/>
    <lineage>
        <taxon>Eukaryota</taxon>
        <taxon>Metazoa</taxon>
        <taxon>Ecdysozoa</taxon>
        <taxon>Nematoda</taxon>
        <taxon>Chromadorea</taxon>
        <taxon>Rhabditida</taxon>
        <taxon>Tylenchina</taxon>
        <taxon>Panagrolaimomorpha</taxon>
        <taxon>Panagrolaimoidea</taxon>
        <taxon>Panagrolaimidae</taxon>
        <taxon>Panagrolaimus</taxon>
    </lineage>
</organism>